<proteinExistence type="predicted"/>
<keyword evidence="3" id="KW-0328">Glycosyltransferase</keyword>
<dbReference type="InterPro" id="IPR001173">
    <property type="entry name" value="Glyco_trans_2-like"/>
</dbReference>
<dbReference type="InterPro" id="IPR029044">
    <property type="entry name" value="Nucleotide-diphossugar_trans"/>
</dbReference>
<dbReference type="GO" id="GO:0005886">
    <property type="term" value="C:plasma membrane"/>
    <property type="evidence" value="ECO:0007669"/>
    <property type="project" value="UniProtKB-SubCell"/>
</dbReference>
<organism evidence="7 8">
    <name type="scientific">Desulfocurvibacter africanus PCS</name>
    <dbReference type="NCBI Taxonomy" id="1262666"/>
    <lineage>
        <taxon>Bacteria</taxon>
        <taxon>Pseudomonadati</taxon>
        <taxon>Thermodesulfobacteriota</taxon>
        <taxon>Desulfovibrionia</taxon>
        <taxon>Desulfovibrionales</taxon>
        <taxon>Desulfovibrionaceae</taxon>
        <taxon>Desulfocurvibacter</taxon>
    </lineage>
</organism>
<evidence type="ECO:0000256" key="3">
    <source>
        <dbReference type="ARBA" id="ARBA00022676"/>
    </source>
</evidence>
<dbReference type="SUPFAM" id="SSF53448">
    <property type="entry name" value="Nucleotide-diphospho-sugar transferases"/>
    <property type="match status" value="1"/>
</dbReference>
<dbReference type="GO" id="GO:0016757">
    <property type="term" value="F:glycosyltransferase activity"/>
    <property type="evidence" value="ECO:0007669"/>
    <property type="project" value="UniProtKB-KW"/>
</dbReference>
<dbReference type="PANTHER" id="PTHR43646:SF2">
    <property type="entry name" value="GLYCOSYLTRANSFERASE 2-LIKE DOMAIN-CONTAINING PROTEIN"/>
    <property type="match status" value="1"/>
</dbReference>
<comment type="subcellular location">
    <subcellularLocation>
        <location evidence="1">Cell membrane</location>
    </subcellularLocation>
</comment>
<dbReference type="Gene3D" id="3.90.550.10">
    <property type="entry name" value="Spore Coat Polysaccharide Biosynthesis Protein SpsA, Chain A"/>
    <property type="match status" value="1"/>
</dbReference>
<keyword evidence="2" id="KW-1003">Cell membrane</keyword>
<evidence type="ECO:0000256" key="5">
    <source>
        <dbReference type="ARBA" id="ARBA00023136"/>
    </source>
</evidence>
<keyword evidence="5" id="KW-0472">Membrane</keyword>
<feature type="domain" description="Glycosyltransferase 2-like" evidence="6">
    <location>
        <begin position="8"/>
        <end position="141"/>
    </location>
</feature>
<evidence type="ECO:0000313" key="7">
    <source>
        <dbReference type="EMBL" id="EMG37773.1"/>
    </source>
</evidence>
<dbReference type="AlphaFoldDB" id="M5Q2X2"/>
<gene>
    <name evidence="7" type="ORF">PCS_01423</name>
</gene>
<dbReference type="Pfam" id="PF00535">
    <property type="entry name" value="Glycos_transf_2"/>
    <property type="match status" value="1"/>
</dbReference>
<dbReference type="EMBL" id="AOSV01000013">
    <property type="protein sequence ID" value="EMG37773.1"/>
    <property type="molecule type" value="Genomic_DNA"/>
</dbReference>
<comment type="caution">
    <text evidence="7">The sequence shown here is derived from an EMBL/GenBank/DDBJ whole genome shotgun (WGS) entry which is preliminary data.</text>
</comment>
<name>M5Q2X2_DESAF</name>
<evidence type="ECO:0000259" key="6">
    <source>
        <dbReference type="Pfam" id="PF00535"/>
    </source>
</evidence>
<evidence type="ECO:0000256" key="2">
    <source>
        <dbReference type="ARBA" id="ARBA00022475"/>
    </source>
</evidence>
<sequence length="330" mass="36871">MNAEIKFSMVIPARNAERTLGACLGSLRAVDYPQEAYEIVVVDDGSTDRTAEIAQSLGAKVVTGSFKCIPEIRNAGARAARGEILVHMDSDMVVEKGFLRRAHEHYFEQGFTGCLSFVDKAPEDSNWLARLWHTPLRTKLHVPRRKDYLTTRNLFVPRAIIDAVGGLDEALFLGRKGGSDKEYTYRIHRAGFPLVSDPSQTLINLGYEKSLAEFLKKEWWHQGNMLFIAKRHGFPLRILRNPLLGLYHVLGLGGSLAALFLTPAPWALAPLTIWAFPSLAIVLRQASLGGQWSKLPPLWLVTFLRWNAAGISVPFQLANLWRKPCTRGLA</sequence>
<protein>
    <submittedName>
        <fullName evidence="7">Glycosyl transferase</fullName>
    </submittedName>
</protein>
<evidence type="ECO:0000256" key="4">
    <source>
        <dbReference type="ARBA" id="ARBA00022679"/>
    </source>
</evidence>
<dbReference type="RefSeq" id="WP_005985539.1">
    <property type="nucleotide sequence ID" value="NZ_AOSV01000013.1"/>
</dbReference>
<dbReference type="OrthoDB" id="5444068at2"/>
<dbReference type="Proteomes" id="UP000011922">
    <property type="component" value="Unassembled WGS sequence"/>
</dbReference>
<reference evidence="7 8" key="1">
    <citation type="journal article" date="2013" name="Genome Announc.">
        <title>Draft Genome Sequence for Desulfovibrio africanus Strain PCS.</title>
        <authorList>
            <person name="Brown S.D."/>
            <person name="Utturkar S.M."/>
            <person name="Arkin A.P."/>
            <person name="Deutschbauer A.M."/>
            <person name="Elias D.A."/>
            <person name="Hazen T.C."/>
            <person name="Chakraborty R."/>
        </authorList>
    </citation>
    <scope>NUCLEOTIDE SEQUENCE [LARGE SCALE GENOMIC DNA]</scope>
    <source>
        <strain evidence="7 8">PCS</strain>
    </source>
</reference>
<evidence type="ECO:0000313" key="8">
    <source>
        <dbReference type="Proteomes" id="UP000011922"/>
    </source>
</evidence>
<accession>M5Q2X2</accession>
<dbReference type="PATRIC" id="fig|1262666.3.peg.1441"/>
<keyword evidence="4 7" id="KW-0808">Transferase</keyword>
<dbReference type="PANTHER" id="PTHR43646">
    <property type="entry name" value="GLYCOSYLTRANSFERASE"/>
    <property type="match status" value="1"/>
</dbReference>
<evidence type="ECO:0000256" key="1">
    <source>
        <dbReference type="ARBA" id="ARBA00004236"/>
    </source>
</evidence>